<gene>
    <name evidence="3" type="ORF">GCM10010345_88860</name>
</gene>
<comment type="similarity">
    <text evidence="1">Belongs to the universal stress protein A family.</text>
</comment>
<dbReference type="PANTHER" id="PTHR46268">
    <property type="entry name" value="STRESS RESPONSE PROTEIN NHAX"/>
    <property type="match status" value="1"/>
</dbReference>
<dbReference type="InterPro" id="IPR006015">
    <property type="entry name" value="Universal_stress_UspA"/>
</dbReference>
<dbReference type="InterPro" id="IPR006016">
    <property type="entry name" value="UspA"/>
</dbReference>
<evidence type="ECO:0000259" key="2">
    <source>
        <dbReference type="Pfam" id="PF00582"/>
    </source>
</evidence>
<reference evidence="4" key="1">
    <citation type="journal article" date="2019" name="Int. J. Syst. Evol. Microbiol.">
        <title>The Global Catalogue of Microorganisms (GCM) 10K type strain sequencing project: providing services to taxonomists for standard genome sequencing and annotation.</title>
        <authorList>
            <consortium name="The Broad Institute Genomics Platform"/>
            <consortium name="The Broad Institute Genome Sequencing Center for Infectious Disease"/>
            <person name="Wu L."/>
            <person name="Ma J."/>
        </authorList>
    </citation>
    <scope>NUCLEOTIDE SEQUENCE [LARGE SCALE GENOMIC DNA]</scope>
    <source>
        <strain evidence="4">JCM 4733</strain>
    </source>
</reference>
<feature type="domain" description="UspA" evidence="2">
    <location>
        <begin position="11"/>
        <end position="151"/>
    </location>
</feature>
<organism evidence="3 4">
    <name type="scientific">Streptomyces canarius</name>
    <dbReference type="NCBI Taxonomy" id="285453"/>
    <lineage>
        <taxon>Bacteria</taxon>
        <taxon>Bacillati</taxon>
        <taxon>Actinomycetota</taxon>
        <taxon>Actinomycetes</taxon>
        <taxon>Kitasatosporales</taxon>
        <taxon>Streptomycetaceae</taxon>
        <taxon>Streptomyces</taxon>
    </lineage>
</organism>
<evidence type="ECO:0000313" key="3">
    <source>
        <dbReference type="EMBL" id="GHA72043.1"/>
    </source>
</evidence>
<protein>
    <recommendedName>
        <fullName evidence="2">UspA domain-containing protein</fullName>
    </recommendedName>
</protein>
<evidence type="ECO:0000256" key="1">
    <source>
        <dbReference type="ARBA" id="ARBA00008791"/>
    </source>
</evidence>
<sequence>MSQSDAPSAARVVVGVSGSPGSHVALRRAAEEARRRGAELWPVLAWEPPGGELAARRSPAPAITMDEWERLAGERLLQALHDVFGGAGLGLPGQALIARGTPGRALVRIAGREDDLLVIGAGRRGRLHRALRLSVSRYCLARATCPVLAVPPSPLESELTAVRRRTTWRLRLDTEHVWSELNVPFEA</sequence>
<name>A0ABQ3DAI2_9ACTN</name>
<keyword evidence="4" id="KW-1185">Reference proteome</keyword>
<proteinExistence type="inferred from homology"/>
<dbReference type="EMBL" id="BMVN01000083">
    <property type="protein sequence ID" value="GHA72043.1"/>
    <property type="molecule type" value="Genomic_DNA"/>
</dbReference>
<evidence type="ECO:0000313" key="4">
    <source>
        <dbReference type="Proteomes" id="UP000653644"/>
    </source>
</evidence>
<dbReference type="PANTHER" id="PTHR46268:SF6">
    <property type="entry name" value="UNIVERSAL STRESS PROTEIN UP12"/>
    <property type="match status" value="1"/>
</dbReference>
<accession>A0ABQ3DAI2</accession>
<dbReference type="SUPFAM" id="SSF52402">
    <property type="entry name" value="Adenine nucleotide alpha hydrolases-like"/>
    <property type="match status" value="1"/>
</dbReference>
<dbReference type="Pfam" id="PF00582">
    <property type="entry name" value="Usp"/>
    <property type="match status" value="1"/>
</dbReference>
<dbReference type="Gene3D" id="3.40.50.12370">
    <property type="match status" value="1"/>
</dbReference>
<dbReference type="Proteomes" id="UP000653644">
    <property type="component" value="Unassembled WGS sequence"/>
</dbReference>
<dbReference type="CDD" id="cd00293">
    <property type="entry name" value="USP-like"/>
    <property type="match status" value="1"/>
</dbReference>
<comment type="caution">
    <text evidence="3">The sequence shown here is derived from an EMBL/GenBank/DDBJ whole genome shotgun (WGS) entry which is preliminary data.</text>
</comment>
<dbReference type="RefSeq" id="WP_189894876.1">
    <property type="nucleotide sequence ID" value="NZ_BMVN01000083.1"/>
</dbReference>
<dbReference type="PRINTS" id="PR01438">
    <property type="entry name" value="UNVRSLSTRESS"/>
</dbReference>